<feature type="compositionally biased region" description="Low complexity" evidence="5">
    <location>
        <begin position="48"/>
        <end position="61"/>
    </location>
</feature>
<name>A0A2G8KG28_STIJA</name>
<proteinExistence type="inferred from homology"/>
<dbReference type="GO" id="GO:0033260">
    <property type="term" value="P:nuclear DNA replication"/>
    <property type="evidence" value="ECO:0007669"/>
    <property type="project" value="TreeGrafter"/>
</dbReference>
<dbReference type="GO" id="GO:0005634">
    <property type="term" value="C:nucleus"/>
    <property type="evidence" value="ECO:0007669"/>
    <property type="project" value="UniProtKB-SubCell"/>
</dbReference>
<evidence type="ECO:0000256" key="4">
    <source>
        <dbReference type="ARBA" id="ARBA00025806"/>
    </source>
</evidence>
<comment type="subcellular location">
    <subcellularLocation>
        <location evidence="1">Nucleus</location>
    </subcellularLocation>
</comment>
<organism evidence="6 7">
    <name type="scientific">Stichopus japonicus</name>
    <name type="common">Sea cucumber</name>
    <dbReference type="NCBI Taxonomy" id="307972"/>
    <lineage>
        <taxon>Eukaryota</taxon>
        <taxon>Metazoa</taxon>
        <taxon>Echinodermata</taxon>
        <taxon>Eleutherozoa</taxon>
        <taxon>Echinozoa</taxon>
        <taxon>Holothuroidea</taxon>
        <taxon>Aspidochirotacea</taxon>
        <taxon>Aspidochirotida</taxon>
        <taxon>Stichopodidae</taxon>
        <taxon>Apostichopus</taxon>
    </lineage>
</organism>
<dbReference type="PRINTS" id="PR02064">
    <property type="entry name" value="DONSON"/>
</dbReference>
<dbReference type="OrthoDB" id="534063at2759"/>
<dbReference type="STRING" id="307972.A0A2G8KG28"/>
<evidence type="ECO:0000256" key="5">
    <source>
        <dbReference type="SAM" id="MobiDB-lite"/>
    </source>
</evidence>
<evidence type="ECO:0000313" key="7">
    <source>
        <dbReference type="Proteomes" id="UP000230750"/>
    </source>
</evidence>
<keyword evidence="2" id="KW-0217">Developmental protein</keyword>
<keyword evidence="7" id="KW-1185">Reference proteome</keyword>
<dbReference type="PANTHER" id="PTHR12972:SF0">
    <property type="entry name" value="PROTEIN DOWNSTREAM NEIGHBOR OF SON"/>
    <property type="match status" value="1"/>
</dbReference>
<reference evidence="6 7" key="1">
    <citation type="journal article" date="2017" name="PLoS Biol.">
        <title>The sea cucumber genome provides insights into morphological evolution and visceral regeneration.</title>
        <authorList>
            <person name="Zhang X."/>
            <person name="Sun L."/>
            <person name="Yuan J."/>
            <person name="Sun Y."/>
            <person name="Gao Y."/>
            <person name="Zhang L."/>
            <person name="Li S."/>
            <person name="Dai H."/>
            <person name="Hamel J.F."/>
            <person name="Liu C."/>
            <person name="Yu Y."/>
            <person name="Liu S."/>
            <person name="Lin W."/>
            <person name="Guo K."/>
            <person name="Jin S."/>
            <person name="Xu P."/>
            <person name="Storey K.B."/>
            <person name="Huan P."/>
            <person name="Zhang T."/>
            <person name="Zhou Y."/>
            <person name="Zhang J."/>
            <person name="Lin C."/>
            <person name="Li X."/>
            <person name="Xing L."/>
            <person name="Huo D."/>
            <person name="Sun M."/>
            <person name="Wang L."/>
            <person name="Mercier A."/>
            <person name="Li F."/>
            <person name="Yang H."/>
            <person name="Xiang J."/>
        </authorList>
    </citation>
    <scope>NUCLEOTIDE SEQUENCE [LARGE SCALE GENOMIC DNA]</scope>
    <source>
        <strain evidence="6">Shaxun</strain>
        <tissue evidence="6">Muscle</tissue>
    </source>
</reference>
<dbReference type="InterPro" id="IPR024861">
    <property type="entry name" value="Donson"/>
</dbReference>
<feature type="compositionally biased region" description="Basic and acidic residues" evidence="5">
    <location>
        <begin position="1"/>
        <end position="35"/>
    </location>
</feature>
<feature type="region of interest" description="Disordered" evidence="5">
    <location>
        <begin position="1"/>
        <end position="75"/>
    </location>
</feature>
<feature type="region of interest" description="Disordered" evidence="5">
    <location>
        <begin position="371"/>
        <end position="400"/>
    </location>
</feature>
<dbReference type="EMBL" id="MRZV01000610">
    <property type="protein sequence ID" value="PIK46952.1"/>
    <property type="molecule type" value="Genomic_DNA"/>
</dbReference>
<sequence length="608" mass="68642">MDHKLRPPRHNETDNVSCRRRETFSRMEKTIRGDEEEKEEEEVRDSVSDISITRSKSTSSSPQRPGIVLKRRNPFGCGGAVSARRRIASDVGTKDSYDERMHDGIFELTHGTKEESEATDDAKFQAVQKTLSSLADDRKQEVINEDEGKSNHGDEVEKFVASDSDQPPSIQSSSCPIDWCLHTRVRFTSQASFEWSNRISSSEESCGITNFVLCKYRDQSSTQEESSLSEESIFRQRLKQSAMVWASPSLPWFKIFPRIVPESKDAKTSFIVNEEVAQKALMAQWCDSFCSVYQLLRSEMCPYFYICAHHLTILFRAKHISGHGSIHALLGPTTRGFRESLKAEGITFTMPLLKDDAVKYQDPHQVIEEVTKPQTQDSSALCKETNSGEEDLKPDEEEGVVDSDDVSWLESIGLENVLEIDSHREQMQTDPTVKQDNRPQSVLFVEGFANVQALYNFILNYKNIVATVGLQAGIPPTILAPMAFHGATLTSNKIKSGCMRQIIGHQIHDIHTLEVSGPILPHNVHLLTDLLSETQQGQFSLTFQAHEPTACFTSASHTLFTAPTDDISPNLKLDSFPRDFARRLFTPKDILQKSCKDMKFVNTMYEWT</sequence>
<feature type="compositionally biased region" description="Acidic residues" evidence="5">
    <location>
        <begin position="387"/>
        <end position="400"/>
    </location>
</feature>
<comment type="caution">
    <text evidence="6">The sequence shown here is derived from an EMBL/GenBank/DDBJ whole genome shotgun (WGS) entry which is preliminary data.</text>
</comment>
<evidence type="ECO:0000313" key="6">
    <source>
        <dbReference type="EMBL" id="PIK46952.1"/>
    </source>
</evidence>
<dbReference type="AlphaFoldDB" id="A0A2G8KG28"/>
<evidence type="ECO:0008006" key="8">
    <source>
        <dbReference type="Google" id="ProtNLM"/>
    </source>
</evidence>
<protein>
    <recommendedName>
        <fullName evidence="8">Protein downstream neighbor of Son</fullName>
    </recommendedName>
</protein>
<evidence type="ECO:0000256" key="3">
    <source>
        <dbReference type="ARBA" id="ARBA00023242"/>
    </source>
</evidence>
<dbReference type="Proteomes" id="UP000230750">
    <property type="component" value="Unassembled WGS sequence"/>
</dbReference>
<dbReference type="PANTHER" id="PTHR12972">
    <property type="entry name" value="DOWNSTREAM NEIGHBOR OF SON"/>
    <property type="match status" value="1"/>
</dbReference>
<keyword evidence="3" id="KW-0539">Nucleus</keyword>
<comment type="similarity">
    <text evidence="4">Belongs to the DONSON family.</text>
</comment>
<evidence type="ECO:0000256" key="1">
    <source>
        <dbReference type="ARBA" id="ARBA00004123"/>
    </source>
</evidence>
<accession>A0A2G8KG28</accession>
<gene>
    <name evidence="6" type="ORF">BSL78_16184</name>
</gene>
<evidence type="ECO:0000256" key="2">
    <source>
        <dbReference type="ARBA" id="ARBA00022473"/>
    </source>
</evidence>